<organism evidence="2 3">
    <name type="scientific">Lacticaseibacillus paracasei</name>
    <name type="common">Lactobacillus paracasei</name>
    <dbReference type="NCBI Taxonomy" id="1597"/>
    <lineage>
        <taxon>Bacteria</taxon>
        <taxon>Bacillati</taxon>
        <taxon>Bacillota</taxon>
        <taxon>Bacilli</taxon>
        <taxon>Lactobacillales</taxon>
        <taxon>Lactobacillaceae</taxon>
        <taxon>Lacticaseibacillus</taxon>
    </lineage>
</organism>
<dbReference type="RefSeq" id="WP_123032064.1">
    <property type="nucleotide sequence ID" value="NZ_JAUCAH010000061.1"/>
</dbReference>
<dbReference type="Proteomes" id="UP000284716">
    <property type="component" value="Unassembled WGS sequence"/>
</dbReference>
<reference evidence="2 3" key="1">
    <citation type="journal article" date="2018" name="Front. Microbiol.">
        <title>Conversion of Methionine to Cysteine in Lactobacillus paracasei Depends on the Highly Mobile cysK-ctl-cysE Gene Cluster.</title>
        <authorList>
            <person name="Wuthrich D."/>
            <person name="Irmler S."/>
            <person name="Berthoud H."/>
            <person name="Guggenbuhl B."/>
            <person name="Eugster E."/>
            <person name="Bruggmann R."/>
        </authorList>
    </citation>
    <scope>NUCLEOTIDE SEQUENCE [LARGE SCALE GENOMIC DNA]</scope>
    <source>
        <strain evidence="2 3">FAM18157</strain>
    </source>
</reference>
<accession>A0A422M213</accession>
<evidence type="ECO:0000313" key="2">
    <source>
        <dbReference type="EMBL" id="RND80178.1"/>
    </source>
</evidence>
<dbReference type="EMBL" id="LKFS01000082">
    <property type="protein sequence ID" value="RND80178.1"/>
    <property type="molecule type" value="Genomic_DNA"/>
</dbReference>
<protein>
    <recommendedName>
        <fullName evidence="1">SHOCT domain-containing protein</fullName>
    </recommendedName>
</protein>
<dbReference type="AlphaFoldDB" id="A0A422M213"/>
<dbReference type="Pfam" id="PF09851">
    <property type="entry name" value="SHOCT"/>
    <property type="match status" value="1"/>
</dbReference>
<evidence type="ECO:0000259" key="1">
    <source>
        <dbReference type="Pfam" id="PF09851"/>
    </source>
</evidence>
<evidence type="ECO:0000313" key="3">
    <source>
        <dbReference type="Proteomes" id="UP000284716"/>
    </source>
</evidence>
<proteinExistence type="predicted"/>
<feature type="domain" description="SHOCT" evidence="1">
    <location>
        <begin position="236"/>
        <end position="263"/>
    </location>
</feature>
<dbReference type="InterPro" id="IPR018649">
    <property type="entry name" value="SHOCT"/>
</dbReference>
<name>A0A422M213_LACPA</name>
<comment type="caution">
    <text evidence="2">The sequence shown here is derived from an EMBL/GenBank/DDBJ whole genome shotgun (WGS) entry which is preliminary data.</text>
</comment>
<gene>
    <name evidence="2" type="ORF">FAM18157_02211</name>
</gene>
<sequence>MACTCGVDGIKIGSFTGKVELSDGIWVCVPHWKQAGFSTLEATKYGQQLTIDRFKEILESGRSGKEYLTSENKTSFQLSTNALIQPNEIGKLQIAIARDWESNEEVLIALKGAFKEYLIVTRSYLYIFKSGFMTGHFVGQNRFKMPIANITNVEVDTHLLTGYFEVAAGGVQNLPRNYWSTDSKTDPAKSPNTISLNSNLFDDFRKASDLINELIMDIKLSPSTSVQSFSKLDTPDELRKYKSLLDDGIINEQEFNAKKKQLLGL</sequence>